<name>A0AAV7WVD8_PLEWA</name>
<evidence type="ECO:0000313" key="1">
    <source>
        <dbReference type="EMBL" id="KAJ1217910.1"/>
    </source>
</evidence>
<accession>A0AAV7WVD8</accession>
<proteinExistence type="predicted"/>
<protein>
    <submittedName>
        <fullName evidence="1">Uncharacterized protein</fullName>
    </submittedName>
</protein>
<comment type="caution">
    <text evidence="1">The sequence shown here is derived from an EMBL/GenBank/DDBJ whole genome shotgun (WGS) entry which is preliminary data.</text>
</comment>
<gene>
    <name evidence="1" type="ORF">NDU88_005497</name>
</gene>
<dbReference type="Proteomes" id="UP001066276">
    <property type="component" value="Chromosome 1_1"/>
</dbReference>
<evidence type="ECO:0000313" key="2">
    <source>
        <dbReference type="Proteomes" id="UP001066276"/>
    </source>
</evidence>
<dbReference type="EMBL" id="JANPWB010000001">
    <property type="protein sequence ID" value="KAJ1217910.1"/>
    <property type="molecule type" value="Genomic_DNA"/>
</dbReference>
<reference evidence="1" key="1">
    <citation type="journal article" date="2022" name="bioRxiv">
        <title>Sequencing and chromosome-scale assembly of the giantPleurodeles waltlgenome.</title>
        <authorList>
            <person name="Brown T."/>
            <person name="Elewa A."/>
            <person name="Iarovenko S."/>
            <person name="Subramanian E."/>
            <person name="Araus A.J."/>
            <person name="Petzold A."/>
            <person name="Susuki M."/>
            <person name="Suzuki K.-i.T."/>
            <person name="Hayashi T."/>
            <person name="Toyoda A."/>
            <person name="Oliveira C."/>
            <person name="Osipova E."/>
            <person name="Leigh N.D."/>
            <person name="Simon A."/>
            <person name="Yun M.H."/>
        </authorList>
    </citation>
    <scope>NUCLEOTIDE SEQUENCE</scope>
    <source>
        <strain evidence="1">20211129_DDA</strain>
        <tissue evidence="1">Liver</tissue>
    </source>
</reference>
<keyword evidence="2" id="KW-1185">Reference proteome</keyword>
<organism evidence="1 2">
    <name type="scientific">Pleurodeles waltl</name>
    <name type="common">Iberian ribbed newt</name>
    <dbReference type="NCBI Taxonomy" id="8319"/>
    <lineage>
        <taxon>Eukaryota</taxon>
        <taxon>Metazoa</taxon>
        <taxon>Chordata</taxon>
        <taxon>Craniata</taxon>
        <taxon>Vertebrata</taxon>
        <taxon>Euteleostomi</taxon>
        <taxon>Amphibia</taxon>
        <taxon>Batrachia</taxon>
        <taxon>Caudata</taxon>
        <taxon>Salamandroidea</taxon>
        <taxon>Salamandridae</taxon>
        <taxon>Pleurodelinae</taxon>
        <taxon>Pleurodeles</taxon>
    </lineage>
</organism>
<sequence length="68" mass="7916">MSLKMRGFNVSHRRRDPRLRASTCFHSSPKVMYLGVYATPCPAPLVLTCWERLRHDAMLTPHRSILCF</sequence>
<dbReference type="AlphaFoldDB" id="A0AAV7WVD8"/>